<dbReference type="Proteomes" id="UP001283361">
    <property type="component" value="Unassembled WGS sequence"/>
</dbReference>
<dbReference type="EMBL" id="JAWDGP010004969">
    <property type="protein sequence ID" value="KAK3760652.1"/>
    <property type="molecule type" value="Genomic_DNA"/>
</dbReference>
<proteinExistence type="predicted"/>
<accession>A0AAE1D7X9</accession>
<protein>
    <submittedName>
        <fullName evidence="2">Uncharacterized protein</fullName>
    </submittedName>
</protein>
<keyword evidence="3" id="KW-1185">Reference proteome</keyword>
<reference evidence="2" key="1">
    <citation type="journal article" date="2023" name="G3 (Bethesda)">
        <title>A reference genome for the long-term kleptoplast-retaining sea slug Elysia crispata morphotype clarki.</title>
        <authorList>
            <person name="Eastman K.E."/>
            <person name="Pendleton A.L."/>
            <person name="Shaikh M.A."/>
            <person name="Suttiyut T."/>
            <person name="Ogas R."/>
            <person name="Tomko P."/>
            <person name="Gavelis G."/>
            <person name="Widhalm J.R."/>
            <person name="Wisecaver J.H."/>
        </authorList>
    </citation>
    <scope>NUCLEOTIDE SEQUENCE</scope>
    <source>
        <strain evidence="2">ECLA1</strain>
    </source>
</reference>
<feature type="region of interest" description="Disordered" evidence="1">
    <location>
        <begin position="1"/>
        <end position="22"/>
    </location>
</feature>
<gene>
    <name evidence="2" type="ORF">RRG08_058650</name>
</gene>
<evidence type="ECO:0000313" key="2">
    <source>
        <dbReference type="EMBL" id="KAK3760652.1"/>
    </source>
</evidence>
<comment type="caution">
    <text evidence="2">The sequence shown here is derived from an EMBL/GenBank/DDBJ whole genome shotgun (WGS) entry which is preliminary data.</text>
</comment>
<feature type="compositionally biased region" description="Low complexity" evidence="1">
    <location>
        <begin position="1"/>
        <end position="12"/>
    </location>
</feature>
<evidence type="ECO:0000313" key="3">
    <source>
        <dbReference type="Proteomes" id="UP001283361"/>
    </source>
</evidence>
<name>A0AAE1D7X9_9GAST</name>
<organism evidence="2 3">
    <name type="scientific">Elysia crispata</name>
    <name type="common">lettuce slug</name>
    <dbReference type="NCBI Taxonomy" id="231223"/>
    <lineage>
        <taxon>Eukaryota</taxon>
        <taxon>Metazoa</taxon>
        <taxon>Spiralia</taxon>
        <taxon>Lophotrochozoa</taxon>
        <taxon>Mollusca</taxon>
        <taxon>Gastropoda</taxon>
        <taxon>Heterobranchia</taxon>
        <taxon>Euthyneura</taxon>
        <taxon>Panpulmonata</taxon>
        <taxon>Sacoglossa</taxon>
        <taxon>Placobranchoidea</taxon>
        <taxon>Plakobranchidae</taxon>
        <taxon>Elysia</taxon>
    </lineage>
</organism>
<dbReference type="AlphaFoldDB" id="A0AAE1D7X9"/>
<sequence length="122" mass="14370">MSRSRFPSSRPGRLPPLPAGPASWRECKVLWLQQTKLAWKEIRKHVTYEMENQQTKSEKHNRVKHSGEEENVMTFVKTFTSQSVKDNQLGSPINILAQTCRNFRAWVRTCPGWEPDLYRHYL</sequence>
<evidence type="ECO:0000256" key="1">
    <source>
        <dbReference type="SAM" id="MobiDB-lite"/>
    </source>
</evidence>